<organism evidence="2 3">
    <name type="scientific">Nitrosospira multiformis (strain ATCC 25196 / NCIMB 11849 / C 71)</name>
    <dbReference type="NCBI Taxonomy" id="323848"/>
    <lineage>
        <taxon>Bacteria</taxon>
        <taxon>Pseudomonadati</taxon>
        <taxon>Pseudomonadota</taxon>
        <taxon>Betaproteobacteria</taxon>
        <taxon>Nitrosomonadales</taxon>
        <taxon>Nitrosomonadaceae</taxon>
        <taxon>Nitrosospira</taxon>
    </lineage>
</organism>
<evidence type="ECO:0000256" key="1">
    <source>
        <dbReference type="SAM" id="MobiDB-lite"/>
    </source>
</evidence>
<reference evidence="2 3" key="2">
    <citation type="journal article" date="2008" name="Appl. Environ. Microbiol.">
        <title>Complete genome sequence of Nitrosospira multiformis, an ammonia-oxidizing bacterium from the soil environment.</title>
        <authorList>
            <person name="Norton J.M."/>
            <person name="Klotz M.G."/>
            <person name="Stein L.Y."/>
            <person name="Arp D.J."/>
            <person name="Bottomley P.J."/>
            <person name="Chain P.S."/>
            <person name="Hauser L.J."/>
            <person name="Land M.L."/>
            <person name="Larimer F.W."/>
            <person name="Shin M.W."/>
            <person name="Starkenburg S.R."/>
        </authorList>
    </citation>
    <scope>NUCLEOTIDE SEQUENCE [LARGE SCALE GENOMIC DNA]</scope>
    <source>
        <strain evidence="3">ATCC 25196 / NCIMB 11849 / C 71</strain>
    </source>
</reference>
<feature type="region of interest" description="Disordered" evidence="1">
    <location>
        <begin position="123"/>
        <end position="144"/>
    </location>
</feature>
<name>Q2YBV0_NITMU</name>
<dbReference type="KEGG" id="nmu:Nmul_A0463"/>
<evidence type="ECO:0000313" key="3">
    <source>
        <dbReference type="Proteomes" id="UP000002718"/>
    </source>
</evidence>
<accession>Q2YBV0</accession>
<reference evidence="3" key="1">
    <citation type="submission" date="2005-08" db="EMBL/GenBank/DDBJ databases">
        <title>Complete sequence of chromosome 1 of Nitrosospira multiformis ATCC 25196.</title>
        <authorList>
            <person name="Copeland A."/>
            <person name="Lucas S."/>
            <person name="Lapidus A."/>
            <person name="Barry K."/>
            <person name="Detter J.C."/>
            <person name="Glavina T."/>
            <person name="Hammon N."/>
            <person name="Israni S."/>
            <person name="Pitluck S."/>
            <person name="Chain P."/>
            <person name="Malfatti S."/>
            <person name="Shin M."/>
            <person name="Vergez L."/>
            <person name="Schmutz J."/>
            <person name="Larimer F."/>
            <person name="Land M."/>
            <person name="Hauser L."/>
            <person name="Kyrpides N."/>
            <person name="Lykidis A."/>
            <person name="Richardson P."/>
        </authorList>
    </citation>
    <scope>NUCLEOTIDE SEQUENCE [LARGE SCALE GENOMIC DNA]</scope>
    <source>
        <strain evidence="3">ATCC 25196 / NCIMB 11849 / C 71</strain>
    </source>
</reference>
<feature type="region of interest" description="Disordered" evidence="1">
    <location>
        <begin position="69"/>
        <end position="106"/>
    </location>
</feature>
<keyword evidence="3" id="KW-1185">Reference proteome</keyword>
<dbReference type="Proteomes" id="UP000002718">
    <property type="component" value="Chromosome"/>
</dbReference>
<dbReference type="HOGENOM" id="CLU_1794472_0_0_4"/>
<dbReference type="STRING" id="323848.Nmul_A0463"/>
<gene>
    <name evidence="2" type="ordered locus">Nmul_A0463</name>
</gene>
<evidence type="ECO:0000313" key="2">
    <source>
        <dbReference type="EMBL" id="ABB73771.1"/>
    </source>
</evidence>
<protein>
    <submittedName>
        <fullName evidence="2">Uncharacterized protein</fullName>
    </submittedName>
</protein>
<dbReference type="AlphaFoldDB" id="Q2YBV0"/>
<sequence>MAPAPTKEGLSLMSIFRSILFGGLLFFSAAVLSPPIAADMPGDERPSPSAFQTLIASHQNAVQVDCQEATSGNAVSPNGKAAAGHENAPEEGQAAEKSTAPCPQDIEPRKDLLHRILRFFVAPAPSPPNPDVDTNISAGGAGGG</sequence>
<dbReference type="EMBL" id="CP000103">
    <property type="protein sequence ID" value="ABB73771.1"/>
    <property type="molecule type" value="Genomic_DNA"/>
</dbReference>
<proteinExistence type="predicted"/>